<dbReference type="EMBL" id="WWCW01000014">
    <property type="protein sequence ID" value="MYM86914.1"/>
    <property type="molecule type" value="Genomic_DNA"/>
</dbReference>
<evidence type="ECO:0000256" key="1">
    <source>
        <dbReference type="SAM" id="Phobius"/>
    </source>
</evidence>
<reference evidence="2 3" key="1">
    <citation type="submission" date="2020-01" db="EMBL/GenBank/DDBJ databases">
        <title>Novel species isolated from a subtropical stream in China.</title>
        <authorList>
            <person name="Lu H."/>
        </authorList>
    </citation>
    <scope>NUCLEOTIDE SEQUENCE [LARGE SCALE GENOMIC DNA]</scope>
    <source>
        <strain evidence="2 3">FT82W</strain>
    </source>
</reference>
<dbReference type="Proteomes" id="UP000470302">
    <property type="component" value="Unassembled WGS sequence"/>
</dbReference>
<sequence>MKIALIVTDANPLITLAVAGALDTLTLLGVRVVIPDMVRFEVVRHAAKPGAQEFLDWLDINRDAVEIGDTEEYAEFSALLALNPALRTRNRGEMAAAEILARELAAGIDAGLLLFEDSDVRKTNFLVRIPDNVLILSTSTFLHGLQRRHLIPDAEQILDRATAVRGPAVRAGGALASSGAEDMLDAWLD</sequence>
<proteinExistence type="predicted"/>
<protein>
    <recommendedName>
        <fullName evidence="4">PIN domain-containing protein</fullName>
    </recommendedName>
</protein>
<name>A0A845FXV2_9BURK</name>
<keyword evidence="1" id="KW-0812">Transmembrane</keyword>
<evidence type="ECO:0008006" key="4">
    <source>
        <dbReference type="Google" id="ProtNLM"/>
    </source>
</evidence>
<organism evidence="2 3">
    <name type="scientific">Duganella vulcania</name>
    <dbReference type="NCBI Taxonomy" id="2692166"/>
    <lineage>
        <taxon>Bacteria</taxon>
        <taxon>Pseudomonadati</taxon>
        <taxon>Pseudomonadota</taxon>
        <taxon>Betaproteobacteria</taxon>
        <taxon>Burkholderiales</taxon>
        <taxon>Oxalobacteraceae</taxon>
        <taxon>Telluria group</taxon>
        <taxon>Duganella</taxon>
    </lineage>
</organism>
<dbReference type="RefSeq" id="WP_161096107.1">
    <property type="nucleotide sequence ID" value="NZ_WWCW01000014.1"/>
</dbReference>
<dbReference type="Pfam" id="PF11848">
    <property type="entry name" value="DUF3368"/>
    <property type="match status" value="1"/>
</dbReference>
<accession>A0A845FXV2</accession>
<gene>
    <name evidence="2" type="ORF">GTP91_06900</name>
</gene>
<dbReference type="AlphaFoldDB" id="A0A845FXV2"/>
<evidence type="ECO:0000313" key="3">
    <source>
        <dbReference type="Proteomes" id="UP000470302"/>
    </source>
</evidence>
<evidence type="ECO:0000313" key="2">
    <source>
        <dbReference type="EMBL" id="MYM86914.1"/>
    </source>
</evidence>
<keyword evidence="1" id="KW-0472">Membrane</keyword>
<feature type="transmembrane region" description="Helical" evidence="1">
    <location>
        <begin position="12"/>
        <end position="34"/>
    </location>
</feature>
<keyword evidence="1" id="KW-1133">Transmembrane helix</keyword>
<dbReference type="InterPro" id="IPR021799">
    <property type="entry name" value="PIN-like_prokaryotic"/>
</dbReference>
<comment type="caution">
    <text evidence="2">The sequence shown here is derived from an EMBL/GenBank/DDBJ whole genome shotgun (WGS) entry which is preliminary data.</text>
</comment>